<evidence type="ECO:0008006" key="3">
    <source>
        <dbReference type="Google" id="ProtNLM"/>
    </source>
</evidence>
<gene>
    <name evidence="1" type="ORF">PQO03_00610</name>
</gene>
<name>A0ABY7VQK0_9BACT</name>
<reference evidence="1 2" key="1">
    <citation type="submission" date="2023-02" db="EMBL/GenBank/DDBJ databases">
        <title>Genome sequence of Lentisphaera profundi SAORIC-696.</title>
        <authorList>
            <person name="Kim e."/>
            <person name="Cho J.-C."/>
            <person name="Choi A."/>
            <person name="Kang I."/>
        </authorList>
    </citation>
    <scope>NUCLEOTIDE SEQUENCE [LARGE SCALE GENOMIC DNA]</scope>
    <source>
        <strain evidence="1 2">SAORIC-696</strain>
    </source>
</reference>
<keyword evidence="2" id="KW-1185">Reference proteome</keyword>
<proteinExistence type="predicted"/>
<dbReference type="Proteomes" id="UP001214250">
    <property type="component" value="Chromosome 1"/>
</dbReference>
<accession>A0ABY7VQK0</accession>
<sequence length="85" mass="9884">MNNMLTEKWTSISQFKTSPTQAIEDSEGRPFAILNRDKVLGYMVSPERMSELLEAEENNYLRPLIEERSNDKSQIRETSLEDLFA</sequence>
<organism evidence="1 2">
    <name type="scientific">Lentisphaera profundi</name>
    <dbReference type="NCBI Taxonomy" id="1658616"/>
    <lineage>
        <taxon>Bacteria</taxon>
        <taxon>Pseudomonadati</taxon>
        <taxon>Lentisphaerota</taxon>
        <taxon>Lentisphaeria</taxon>
        <taxon>Lentisphaerales</taxon>
        <taxon>Lentisphaeraceae</taxon>
        <taxon>Lentisphaera</taxon>
    </lineage>
</organism>
<evidence type="ECO:0000313" key="2">
    <source>
        <dbReference type="Proteomes" id="UP001214250"/>
    </source>
</evidence>
<dbReference type="EMBL" id="CP117811">
    <property type="protein sequence ID" value="WDE96465.1"/>
    <property type="molecule type" value="Genomic_DNA"/>
</dbReference>
<dbReference type="RefSeq" id="WP_274150531.1">
    <property type="nucleotide sequence ID" value="NZ_CP117811.1"/>
</dbReference>
<protein>
    <recommendedName>
        <fullName evidence="3">Antitoxin</fullName>
    </recommendedName>
</protein>
<evidence type="ECO:0000313" key="1">
    <source>
        <dbReference type="EMBL" id="WDE96465.1"/>
    </source>
</evidence>